<keyword evidence="6 7" id="KW-0472">Membrane</keyword>
<organism evidence="8 9">
    <name type="scientific">Kocuria marina subsp. indica</name>
    <dbReference type="NCBI Taxonomy" id="1049583"/>
    <lineage>
        <taxon>Bacteria</taxon>
        <taxon>Bacillati</taxon>
        <taxon>Actinomycetota</taxon>
        <taxon>Actinomycetes</taxon>
        <taxon>Micrococcales</taxon>
        <taxon>Micrococcaceae</taxon>
        <taxon>Kocuria</taxon>
    </lineage>
</organism>
<comment type="subcellular location">
    <subcellularLocation>
        <location evidence="1">Cell membrane</location>
        <topology evidence="1">Multi-pass membrane protein</topology>
    </subcellularLocation>
</comment>
<evidence type="ECO:0000256" key="7">
    <source>
        <dbReference type="SAM" id="Phobius"/>
    </source>
</evidence>
<evidence type="ECO:0008006" key="10">
    <source>
        <dbReference type="Google" id="ProtNLM"/>
    </source>
</evidence>
<dbReference type="AlphaFoldDB" id="A0A6N9QXJ1"/>
<reference evidence="8 9" key="1">
    <citation type="submission" date="2019-11" db="EMBL/GenBank/DDBJ databases">
        <title>Draft genome sequence of Kocuria indica DP-K7, a methyl red degrading Actinobacterium.</title>
        <authorList>
            <person name="Kumaran S."/>
            <person name="Tischler D."/>
            <person name="Ngo A.C.R."/>
            <person name="Schultes F."/>
        </authorList>
    </citation>
    <scope>NUCLEOTIDE SEQUENCE [LARGE SCALE GENOMIC DNA]</scope>
    <source>
        <strain evidence="8 9">DP-K7</strain>
    </source>
</reference>
<feature type="transmembrane region" description="Helical" evidence="7">
    <location>
        <begin position="49"/>
        <end position="68"/>
    </location>
</feature>
<dbReference type="EMBL" id="WMHZ01000004">
    <property type="protein sequence ID" value="NDO77387.1"/>
    <property type="molecule type" value="Genomic_DNA"/>
</dbReference>
<dbReference type="PANTHER" id="PTHR34584">
    <property type="entry name" value="NA(+)/H(+) ANTIPORTER SUBUNIT E1"/>
    <property type="match status" value="1"/>
</dbReference>
<dbReference type="Pfam" id="PF01899">
    <property type="entry name" value="MNHE"/>
    <property type="match status" value="1"/>
</dbReference>
<keyword evidence="3" id="KW-1003">Cell membrane</keyword>
<feature type="transmembrane region" description="Helical" evidence="7">
    <location>
        <begin position="22"/>
        <end position="43"/>
    </location>
</feature>
<comment type="caution">
    <text evidence="8">The sequence shown here is derived from an EMBL/GenBank/DDBJ whole genome shotgun (WGS) entry which is preliminary data.</text>
</comment>
<evidence type="ECO:0000256" key="2">
    <source>
        <dbReference type="ARBA" id="ARBA00006228"/>
    </source>
</evidence>
<evidence type="ECO:0000256" key="4">
    <source>
        <dbReference type="ARBA" id="ARBA00022692"/>
    </source>
</evidence>
<evidence type="ECO:0000313" key="9">
    <source>
        <dbReference type="Proteomes" id="UP000471026"/>
    </source>
</evidence>
<dbReference type="GO" id="GO:0008324">
    <property type="term" value="F:monoatomic cation transmembrane transporter activity"/>
    <property type="evidence" value="ECO:0007669"/>
    <property type="project" value="InterPro"/>
</dbReference>
<dbReference type="PANTHER" id="PTHR34584:SF1">
    <property type="entry name" value="NA(+)_H(+) ANTIPORTER SUBUNIT E1"/>
    <property type="match status" value="1"/>
</dbReference>
<evidence type="ECO:0000256" key="6">
    <source>
        <dbReference type="ARBA" id="ARBA00023136"/>
    </source>
</evidence>
<evidence type="ECO:0000256" key="5">
    <source>
        <dbReference type="ARBA" id="ARBA00022989"/>
    </source>
</evidence>
<sequence>MAVGVVGGRPGPHGRGGTVVRMTWVTAAVMRALVLTLFWIALAGWSADYAVYGVISVVLATAMSLALLPPHPPSPRTWLRRAVGTLTLLGWFLWQSARGGVDVALRALKPTVDADPQVVVAPLELPPGAARQVALILMNLMPGSMVQRMITEDGEPAHGPDRSPTHVELHTLSLSLGPAEQWRELQRRTRHAVDPGPGL</sequence>
<gene>
    <name evidence="8" type="ORF">GKZ75_03840</name>
</gene>
<name>A0A6N9QXJ1_9MICC</name>
<comment type="similarity">
    <text evidence="2">Belongs to the CPA3 antiporters (TC 2.A.63) subunit E family.</text>
</comment>
<keyword evidence="4 7" id="KW-0812">Transmembrane</keyword>
<evidence type="ECO:0000313" key="8">
    <source>
        <dbReference type="EMBL" id="NDO77387.1"/>
    </source>
</evidence>
<proteinExistence type="inferred from homology"/>
<dbReference type="GO" id="GO:0005886">
    <property type="term" value="C:plasma membrane"/>
    <property type="evidence" value="ECO:0007669"/>
    <property type="project" value="UniProtKB-SubCell"/>
</dbReference>
<protein>
    <recommendedName>
        <fullName evidence="10">Multicomponent Na+:H+ antiporter subunit E</fullName>
    </recommendedName>
</protein>
<keyword evidence="5 7" id="KW-1133">Transmembrane helix</keyword>
<dbReference type="Proteomes" id="UP000471026">
    <property type="component" value="Unassembled WGS sequence"/>
</dbReference>
<dbReference type="InterPro" id="IPR002758">
    <property type="entry name" value="Cation_antiport_E"/>
</dbReference>
<accession>A0A6N9QXJ1</accession>
<evidence type="ECO:0000256" key="1">
    <source>
        <dbReference type="ARBA" id="ARBA00004651"/>
    </source>
</evidence>
<evidence type="ECO:0000256" key="3">
    <source>
        <dbReference type="ARBA" id="ARBA00022475"/>
    </source>
</evidence>